<evidence type="ECO:0000256" key="1">
    <source>
        <dbReference type="SAM" id="MobiDB-lite"/>
    </source>
</evidence>
<feature type="region of interest" description="Disordered" evidence="1">
    <location>
        <begin position="69"/>
        <end position="96"/>
    </location>
</feature>
<sequence length="96" mass="11023">MPLQIQDHHQLLQIDHPPSDRPSSTREMLGQVREATTLRRRISATRAWASTIPRLVHIAIARKDMRAQLGRSNDKVEADFATRRTTPLRRTGEFNA</sequence>
<reference evidence="2 3" key="1">
    <citation type="submission" date="2019-08" db="EMBL/GenBank/DDBJ databases">
        <authorList>
            <person name="Khan S.A."/>
            <person name="Jeon C.O."/>
            <person name="Jeong S.E."/>
        </authorList>
    </citation>
    <scope>NUCLEOTIDE SEQUENCE [LARGE SCALE GENOMIC DNA]</scope>
    <source>
        <strain evidence="3">IMCC1728</strain>
    </source>
</reference>
<dbReference type="Proteomes" id="UP000321832">
    <property type="component" value="Unassembled WGS sequence"/>
</dbReference>
<keyword evidence="3" id="KW-1185">Reference proteome</keyword>
<evidence type="ECO:0000313" key="2">
    <source>
        <dbReference type="EMBL" id="TXC62151.1"/>
    </source>
</evidence>
<proteinExistence type="predicted"/>
<dbReference type="EMBL" id="VOPW01000002">
    <property type="protein sequence ID" value="TXC62151.1"/>
    <property type="molecule type" value="Genomic_DNA"/>
</dbReference>
<evidence type="ECO:0000313" key="3">
    <source>
        <dbReference type="Proteomes" id="UP000321832"/>
    </source>
</evidence>
<dbReference type="AlphaFoldDB" id="A0A5C6TQ58"/>
<feature type="region of interest" description="Disordered" evidence="1">
    <location>
        <begin position="1"/>
        <end position="34"/>
    </location>
</feature>
<name>A0A5C6TQ58_9BURK</name>
<comment type="caution">
    <text evidence="2">The sequence shown here is derived from an EMBL/GenBank/DDBJ whole genome shotgun (WGS) entry which is preliminary data.</text>
</comment>
<accession>A0A5C6TQ58</accession>
<feature type="compositionally biased region" description="Basic and acidic residues" evidence="1">
    <location>
        <begin position="1"/>
        <end position="10"/>
    </location>
</feature>
<protein>
    <submittedName>
        <fullName evidence="2">Uncharacterized protein</fullName>
    </submittedName>
</protein>
<organism evidence="2 3">
    <name type="scientific">Piscinibacter aquaticus</name>
    <dbReference type="NCBI Taxonomy" id="392597"/>
    <lineage>
        <taxon>Bacteria</taxon>
        <taxon>Pseudomonadati</taxon>
        <taxon>Pseudomonadota</taxon>
        <taxon>Betaproteobacteria</taxon>
        <taxon>Burkholderiales</taxon>
        <taxon>Sphaerotilaceae</taxon>
        <taxon>Piscinibacter</taxon>
    </lineage>
</organism>
<feature type="compositionally biased region" description="Basic and acidic residues" evidence="1">
    <location>
        <begin position="69"/>
        <end position="82"/>
    </location>
</feature>
<gene>
    <name evidence="2" type="ORF">FSC37_22625</name>
</gene>